<feature type="transmembrane region" description="Helical" evidence="2">
    <location>
        <begin position="420"/>
        <end position="442"/>
    </location>
</feature>
<protein>
    <submittedName>
        <fullName evidence="5">Monocarboxylate transporter 12-like</fullName>
    </submittedName>
</protein>
<evidence type="ECO:0000313" key="4">
    <source>
        <dbReference type="Proteomes" id="UP000694865"/>
    </source>
</evidence>
<feature type="transmembrane region" description="Helical" evidence="2">
    <location>
        <begin position="262"/>
        <end position="280"/>
    </location>
</feature>
<keyword evidence="2" id="KW-0812">Transmembrane</keyword>
<dbReference type="InterPro" id="IPR036259">
    <property type="entry name" value="MFS_trans_sf"/>
</dbReference>
<dbReference type="InterPro" id="IPR050327">
    <property type="entry name" value="Proton-linked_MCT"/>
</dbReference>
<feature type="transmembrane region" description="Helical" evidence="2">
    <location>
        <begin position="292"/>
        <end position="309"/>
    </location>
</feature>
<feature type="transmembrane region" description="Helical" evidence="2">
    <location>
        <begin position="141"/>
        <end position="159"/>
    </location>
</feature>
<sequence>MGVYTTKPPDGGWGWLVVAGTFIVYALSSGSIMSFGVIYVALLDAFGESRAKTALVGTLTYMVMALVNPYTGALSDRFGHRPVVVCGGVIASVSLMLSSFSTSLTQMYITFGVMTGLGYGCAHLVSLHIVSKYFTTKLPTATGIALSGSGFGIFLFSMVTQKLLDIYGWRGTLMVLSGMALNICVAGMLFRPLIVRNTEEDVAMLTEKRQEDRTEVEQRNFTTITPISLSVWTTKFASIRRTASQIYYFFDEVYCFSLLKLFQMYLLQLSVFLSWVAIMIMKGHVVKRAREFGIGAFPAASLVAVMGISQTIGRPLAGIIANQKGVNRLLFYQSSMALSGGCMIASIYADSYPGQFVLVIFNDIFNGFTTTLMSVLCIQYFGVEKFKYTYSLSHTSIGLAMLVGPALGGAIRDSTGAYVWTFYLGGFCFLFAAFIMCFMPIAGRCQALNTDNDAMRTTTSVDHKPTLVIVENETSV</sequence>
<feature type="transmembrane region" description="Helical" evidence="2">
    <location>
        <begin position="12"/>
        <end position="42"/>
    </location>
</feature>
<feature type="transmembrane region" description="Helical" evidence="2">
    <location>
        <begin position="329"/>
        <end position="349"/>
    </location>
</feature>
<dbReference type="PROSITE" id="PS50850">
    <property type="entry name" value="MFS"/>
    <property type="match status" value="1"/>
</dbReference>
<keyword evidence="4" id="KW-1185">Reference proteome</keyword>
<comment type="subcellular location">
    <subcellularLocation>
        <location evidence="1">Membrane</location>
        <topology evidence="1">Multi-pass membrane protein</topology>
    </subcellularLocation>
</comment>
<evidence type="ECO:0000313" key="5">
    <source>
        <dbReference type="RefSeq" id="XP_006815785.1"/>
    </source>
</evidence>
<dbReference type="RefSeq" id="XP_006815785.1">
    <property type="nucleotide sequence ID" value="XM_006815722.1"/>
</dbReference>
<reference evidence="5" key="1">
    <citation type="submission" date="2025-08" db="UniProtKB">
        <authorList>
            <consortium name="RefSeq"/>
        </authorList>
    </citation>
    <scope>IDENTIFICATION</scope>
    <source>
        <tissue evidence="5">Testes</tissue>
    </source>
</reference>
<accession>A0ABM0M6Z4</accession>
<keyword evidence="2" id="KW-0472">Membrane</keyword>
<feature type="transmembrane region" description="Helical" evidence="2">
    <location>
        <begin position="171"/>
        <end position="190"/>
    </location>
</feature>
<dbReference type="PANTHER" id="PTHR11360">
    <property type="entry name" value="MONOCARBOXYLATE TRANSPORTER"/>
    <property type="match status" value="1"/>
</dbReference>
<feature type="transmembrane region" description="Helical" evidence="2">
    <location>
        <begin position="54"/>
        <end position="72"/>
    </location>
</feature>
<dbReference type="PANTHER" id="PTHR11360:SF284">
    <property type="entry name" value="EG:103B4.3 PROTEIN-RELATED"/>
    <property type="match status" value="1"/>
</dbReference>
<dbReference type="InterPro" id="IPR011701">
    <property type="entry name" value="MFS"/>
</dbReference>
<feature type="transmembrane region" description="Helical" evidence="2">
    <location>
        <begin position="78"/>
        <end position="97"/>
    </location>
</feature>
<dbReference type="InterPro" id="IPR020846">
    <property type="entry name" value="MFS_dom"/>
</dbReference>
<dbReference type="Pfam" id="PF07690">
    <property type="entry name" value="MFS_1"/>
    <property type="match status" value="1"/>
</dbReference>
<evidence type="ECO:0000256" key="2">
    <source>
        <dbReference type="SAM" id="Phobius"/>
    </source>
</evidence>
<evidence type="ECO:0000259" key="3">
    <source>
        <dbReference type="PROSITE" id="PS50850"/>
    </source>
</evidence>
<feature type="transmembrane region" description="Helical" evidence="2">
    <location>
        <begin position="356"/>
        <end position="382"/>
    </location>
</feature>
<organism evidence="4 5">
    <name type="scientific">Saccoglossus kowalevskii</name>
    <name type="common">Acorn worm</name>
    <dbReference type="NCBI Taxonomy" id="10224"/>
    <lineage>
        <taxon>Eukaryota</taxon>
        <taxon>Metazoa</taxon>
        <taxon>Hemichordata</taxon>
        <taxon>Enteropneusta</taxon>
        <taxon>Harrimaniidae</taxon>
        <taxon>Saccoglossus</taxon>
    </lineage>
</organism>
<feature type="domain" description="Major facilitator superfamily (MFS) profile" evidence="3">
    <location>
        <begin position="14"/>
        <end position="444"/>
    </location>
</feature>
<feature type="transmembrane region" description="Helical" evidence="2">
    <location>
        <begin position="109"/>
        <end position="129"/>
    </location>
</feature>
<feature type="transmembrane region" description="Helical" evidence="2">
    <location>
        <begin position="388"/>
        <end position="408"/>
    </location>
</feature>
<proteinExistence type="predicted"/>
<name>A0ABM0M6Z4_SACKO</name>
<dbReference type="CDD" id="cd17352">
    <property type="entry name" value="MFS_MCT_SLC16"/>
    <property type="match status" value="1"/>
</dbReference>
<dbReference type="SUPFAM" id="SSF103473">
    <property type="entry name" value="MFS general substrate transporter"/>
    <property type="match status" value="1"/>
</dbReference>
<dbReference type="GeneID" id="102807175"/>
<dbReference type="Gene3D" id="1.20.1250.20">
    <property type="entry name" value="MFS general substrate transporter like domains"/>
    <property type="match status" value="2"/>
</dbReference>
<evidence type="ECO:0000256" key="1">
    <source>
        <dbReference type="ARBA" id="ARBA00004141"/>
    </source>
</evidence>
<keyword evidence="2" id="KW-1133">Transmembrane helix</keyword>
<gene>
    <name evidence="5" type="primary">LOC102807175</name>
</gene>
<dbReference type="Proteomes" id="UP000694865">
    <property type="component" value="Unplaced"/>
</dbReference>